<dbReference type="EC" id="3.1.3.-" evidence="1"/>
<dbReference type="InterPro" id="IPR023214">
    <property type="entry name" value="HAD_sf"/>
</dbReference>
<keyword evidence="1" id="KW-0378">Hydrolase</keyword>
<dbReference type="NCBIfam" id="TIGR00099">
    <property type="entry name" value="Cof-subfamily"/>
    <property type="match status" value="1"/>
</dbReference>
<dbReference type="SUPFAM" id="SSF56784">
    <property type="entry name" value="HAD-like"/>
    <property type="match status" value="1"/>
</dbReference>
<organism evidence="1 2">
    <name type="scientific">Gelatiniphilus marinus</name>
    <dbReference type="NCBI Taxonomy" id="1759464"/>
    <lineage>
        <taxon>Bacteria</taxon>
        <taxon>Pseudomonadati</taxon>
        <taxon>Bacteroidota</taxon>
        <taxon>Flavobacteriia</taxon>
        <taxon>Flavobacteriales</taxon>
        <taxon>Flavobacteriaceae</taxon>
        <taxon>Gelatiniphilus</taxon>
    </lineage>
</organism>
<dbReference type="Pfam" id="PF08282">
    <property type="entry name" value="Hydrolase_3"/>
    <property type="match status" value="1"/>
</dbReference>
<dbReference type="InterPro" id="IPR006379">
    <property type="entry name" value="HAD-SF_hydro_IIB"/>
</dbReference>
<proteinExistence type="predicted"/>
<dbReference type="PANTHER" id="PTHR10000">
    <property type="entry name" value="PHOSPHOSERINE PHOSPHATASE"/>
    <property type="match status" value="1"/>
</dbReference>
<accession>A0ABW5JSU1</accession>
<dbReference type="Gene3D" id="3.30.1240.10">
    <property type="match status" value="1"/>
</dbReference>
<reference evidence="2" key="1">
    <citation type="journal article" date="2019" name="Int. J. Syst. Evol. Microbiol.">
        <title>The Global Catalogue of Microorganisms (GCM) 10K type strain sequencing project: providing services to taxonomists for standard genome sequencing and annotation.</title>
        <authorList>
            <consortium name="The Broad Institute Genomics Platform"/>
            <consortium name="The Broad Institute Genome Sequencing Center for Infectious Disease"/>
            <person name="Wu L."/>
            <person name="Ma J."/>
        </authorList>
    </citation>
    <scope>NUCLEOTIDE SEQUENCE [LARGE SCALE GENOMIC DNA]</scope>
    <source>
        <strain evidence="2">KCTC 42903</strain>
    </source>
</reference>
<dbReference type="PROSITE" id="PS01228">
    <property type="entry name" value="COF_1"/>
    <property type="match status" value="1"/>
</dbReference>
<dbReference type="NCBIfam" id="TIGR01484">
    <property type="entry name" value="HAD-SF-IIB"/>
    <property type="match status" value="1"/>
</dbReference>
<protein>
    <submittedName>
        <fullName evidence="1">HAD family hydrolase</fullName>
        <ecNumber evidence="1">3.1.3.-</ecNumber>
    </submittedName>
</protein>
<dbReference type="InterPro" id="IPR000150">
    <property type="entry name" value="Cof"/>
</dbReference>
<comment type="caution">
    <text evidence="1">The sequence shown here is derived from an EMBL/GenBank/DDBJ whole genome shotgun (WGS) entry which is preliminary data.</text>
</comment>
<dbReference type="Proteomes" id="UP001597441">
    <property type="component" value="Unassembled WGS sequence"/>
</dbReference>
<dbReference type="PANTHER" id="PTHR10000:SF8">
    <property type="entry name" value="HAD SUPERFAMILY HYDROLASE-LIKE, TYPE 3"/>
    <property type="match status" value="1"/>
</dbReference>
<sequence>MNLSEVKLVVTDMDGTLLNSNHQVSDTFYKLFKKMVNQGIIFVAASGRPHYSIAKKLDAIKNDIIIVSENGGLVSKRDKTILSTPLQQKMLLGITTLIDSLQNAYPVFCGKSKAFVTRTSKPLLDILTEYYPSYQLIKSPNEIDEKIYKVSLFHEENSEKHIYPYVKHLEAQYKVKTSAKHWVDISDACANKGYALQHLQELYNISLEETMVFGDYNNDLEMLRLGYFSFAMQNARDDVKQTARFETKSNDDFGVEHILQKLLNAKAENKKLNSY</sequence>
<keyword evidence="2" id="KW-1185">Reference proteome</keyword>
<dbReference type="SFLD" id="SFLDG01140">
    <property type="entry name" value="C2.B:_Phosphomannomutase_and_P"/>
    <property type="match status" value="1"/>
</dbReference>
<dbReference type="RefSeq" id="WP_388018282.1">
    <property type="nucleotide sequence ID" value="NZ_JBHUDT010000003.1"/>
</dbReference>
<gene>
    <name evidence="1" type="ORF">ACFSQS_10685</name>
</gene>
<dbReference type="SFLD" id="SFLDG01144">
    <property type="entry name" value="C2.B.4:_PGP_Like"/>
    <property type="match status" value="1"/>
</dbReference>
<evidence type="ECO:0000313" key="1">
    <source>
        <dbReference type="EMBL" id="MFD2535568.1"/>
    </source>
</evidence>
<evidence type="ECO:0000313" key="2">
    <source>
        <dbReference type="Proteomes" id="UP001597441"/>
    </source>
</evidence>
<name>A0ABW5JSU1_9FLAO</name>
<dbReference type="SFLD" id="SFLDS00003">
    <property type="entry name" value="Haloacid_Dehalogenase"/>
    <property type="match status" value="1"/>
</dbReference>
<dbReference type="Gene3D" id="3.40.50.1000">
    <property type="entry name" value="HAD superfamily/HAD-like"/>
    <property type="match status" value="1"/>
</dbReference>
<dbReference type="GO" id="GO:0016787">
    <property type="term" value="F:hydrolase activity"/>
    <property type="evidence" value="ECO:0007669"/>
    <property type="project" value="UniProtKB-KW"/>
</dbReference>
<dbReference type="InterPro" id="IPR036412">
    <property type="entry name" value="HAD-like_sf"/>
</dbReference>
<dbReference type="EMBL" id="JBHULK010000003">
    <property type="protein sequence ID" value="MFD2535568.1"/>
    <property type="molecule type" value="Genomic_DNA"/>
</dbReference>